<evidence type="ECO:0000313" key="11">
    <source>
        <dbReference type="EMBL" id="AEX06182.1"/>
    </source>
</evidence>
<protein>
    <submittedName>
        <fullName evidence="11">Chaperone protein FimC</fullName>
    </submittedName>
</protein>
<dbReference type="EMBL" id="CP003218">
    <property type="protein sequence ID" value="AEX06182.1"/>
    <property type="molecule type" value="Genomic_DNA"/>
</dbReference>
<evidence type="ECO:0000256" key="3">
    <source>
        <dbReference type="ARBA" id="ARBA00022558"/>
    </source>
</evidence>
<dbReference type="KEGG" id="kox:KOX_22310"/>
<dbReference type="Pfam" id="PF00345">
    <property type="entry name" value="PapD_N"/>
    <property type="match status" value="1"/>
</dbReference>
<dbReference type="InterPro" id="IPR013783">
    <property type="entry name" value="Ig-like_fold"/>
</dbReference>
<keyword evidence="4 8" id="KW-0732">Signal</keyword>
<evidence type="ECO:0000259" key="10">
    <source>
        <dbReference type="Pfam" id="PF02753"/>
    </source>
</evidence>
<dbReference type="InterPro" id="IPR036316">
    <property type="entry name" value="Pili_assmbl_chap_C_dom_sf"/>
</dbReference>
<proteinExistence type="inferred from homology"/>
<dbReference type="PANTHER" id="PTHR30251">
    <property type="entry name" value="PILUS ASSEMBLY CHAPERONE"/>
    <property type="match status" value="1"/>
</dbReference>
<dbReference type="InterPro" id="IPR016147">
    <property type="entry name" value="Pili_assmbl_chaperone_N"/>
</dbReference>
<evidence type="ECO:0000256" key="2">
    <source>
        <dbReference type="ARBA" id="ARBA00007399"/>
    </source>
</evidence>
<dbReference type="Pfam" id="PF02753">
    <property type="entry name" value="PapD_C"/>
    <property type="match status" value="1"/>
</dbReference>
<name>A0A0H3HA85_KLEM8</name>
<evidence type="ECO:0000313" key="12">
    <source>
        <dbReference type="Proteomes" id="UP000007843"/>
    </source>
</evidence>
<keyword evidence="6" id="KW-0143">Chaperone</keyword>
<evidence type="ECO:0000256" key="5">
    <source>
        <dbReference type="ARBA" id="ARBA00022764"/>
    </source>
</evidence>
<evidence type="ECO:0000256" key="7">
    <source>
        <dbReference type="ARBA" id="ARBA00023319"/>
    </source>
</evidence>
<evidence type="ECO:0000259" key="9">
    <source>
        <dbReference type="Pfam" id="PF00345"/>
    </source>
</evidence>
<feature type="domain" description="Pili assembly chaperone N-terminal" evidence="9">
    <location>
        <begin position="27"/>
        <end position="144"/>
    </location>
</feature>
<dbReference type="PANTHER" id="PTHR30251:SF9">
    <property type="entry name" value="CHAPERONE PROTEIN CAF1M"/>
    <property type="match status" value="1"/>
</dbReference>
<dbReference type="InterPro" id="IPR050643">
    <property type="entry name" value="Periplasmic_pilus_chap"/>
</dbReference>
<dbReference type="GO" id="GO:0071555">
    <property type="term" value="P:cell wall organization"/>
    <property type="evidence" value="ECO:0007669"/>
    <property type="project" value="InterPro"/>
</dbReference>
<dbReference type="InterPro" id="IPR001829">
    <property type="entry name" value="Pili_assmbl_chaperone_bac"/>
</dbReference>
<dbReference type="Proteomes" id="UP000007843">
    <property type="component" value="Chromosome"/>
</dbReference>
<dbReference type="RefSeq" id="WP_014229632.1">
    <property type="nucleotide sequence ID" value="NC_016612.1"/>
</dbReference>
<feature type="domain" description="Pili assembly chaperone C-terminal" evidence="10">
    <location>
        <begin position="166"/>
        <end position="221"/>
    </location>
</feature>
<comment type="similarity">
    <text evidence="2">Belongs to the periplasmic pilus chaperone family.</text>
</comment>
<dbReference type="InterPro" id="IPR016148">
    <property type="entry name" value="Pili_assmbl_chaperone_C"/>
</dbReference>
<dbReference type="PATRIC" id="fig|1006551.4.peg.4471"/>
<dbReference type="SUPFAM" id="SSF49354">
    <property type="entry name" value="PapD-like"/>
    <property type="match status" value="1"/>
</dbReference>
<evidence type="ECO:0000256" key="8">
    <source>
        <dbReference type="SAM" id="SignalP"/>
    </source>
</evidence>
<dbReference type="HOGENOM" id="CLU_070768_2_2_6"/>
<gene>
    <name evidence="11" type="ordered locus">KOX_22310</name>
</gene>
<organism evidence="11 12">
    <name type="scientific">Klebsiella michiganensis (strain ATCC 8724 / DSM 4798 / JCM 20051 / NBRC 3318 / NRRL B-199 / KCTC 1686 / BUCSAV 143 / CCM 1901)</name>
    <dbReference type="NCBI Taxonomy" id="1006551"/>
    <lineage>
        <taxon>Bacteria</taxon>
        <taxon>Pseudomonadati</taxon>
        <taxon>Pseudomonadota</taxon>
        <taxon>Gammaproteobacteria</taxon>
        <taxon>Enterobacterales</taxon>
        <taxon>Enterobacteriaceae</taxon>
        <taxon>Klebsiella/Raoultella group</taxon>
        <taxon>Klebsiella</taxon>
    </lineage>
</organism>
<sequence length="229" mass="25107">MHKGYRVFPLLLLVLASELAAATESGGVTIGGTRLIFDGGKKEASLSVSNSDTGPYLIQSWVEPNNNDPARPPFIITPPLFRLDGNQQNLLRIVNTGGQLPTDRESLYWLNVKAIPTNTAPENANTLQIAVRTRLKLIYRPNTLKGIPEEVTHKLRWRQTGSRLTVSNPTPFYMNFNEVTVGNHPITEATFVAPMSSATFATPGKVTGLVSWKIINDFGGVGKSHTQVR</sequence>
<accession>A0A0H3HA85</accession>
<dbReference type="GO" id="GO:0030288">
    <property type="term" value="C:outer membrane-bounded periplasmic space"/>
    <property type="evidence" value="ECO:0007669"/>
    <property type="project" value="InterPro"/>
</dbReference>
<keyword evidence="7" id="KW-0393">Immunoglobulin domain</keyword>
<reference evidence="11 12" key="1">
    <citation type="journal article" date="2012" name="J. Bacteriol.">
        <title>Complete genome sequence of Klebsiella oxytoca KCTC 1686, used in production of 2,3-butanediol.</title>
        <authorList>
            <person name="Shin S.H."/>
            <person name="Kim S."/>
            <person name="Kim J.Y."/>
            <person name="Lee S."/>
            <person name="Um Y."/>
            <person name="Oh M.K."/>
            <person name="Kim Y.R."/>
            <person name="Lee J."/>
            <person name="Yang K.S."/>
        </authorList>
    </citation>
    <scope>NUCLEOTIDE SEQUENCE [LARGE SCALE GENOMIC DNA]</scope>
    <source>
        <strain evidence="12">ATCC 8724 / DSM 4798 / JCM 20051 / NBRC 3318 / NRRL B-199 / KCTC 1686</strain>
    </source>
</reference>
<comment type="subcellular location">
    <subcellularLocation>
        <location evidence="1">Periplasm</location>
    </subcellularLocation>
</comment>
<feature type="chain" id="PRO_5002611105" evidence="8">
    <location>
        <begin position="23"/>
        <end position="229"/>
    </location>
</feature>
<dbReference type="AlphaFoldDB" id="A0A0H3HA85"/>
<dbReference type="Gene3D" id="2.60.40.10">
    <property type="entry name" value="Immunoglobulins"/>
    <property type="match status" value="2"/>
</dbReference>
<dbReference type="InterPro" id="IPR008962">
    <property type="entry name" value="PapD-like_sf"/>
</dbReference>
<dbReference type="PRINTS" id="PR00969">
    <property type="entry name" value="CHAPERONPILI"/>
</dbReference>
<dbReference type="SUPFAM" id="SSF49584">
    <property type="entry name" value="Periplasmic chaperone C-domain"/>
    <property type="match status" value="1"/>
</dbReference>
<dbReference type="FunFam" id="2.60.40.10:FF:000458">
    <property type="entry name" value="Molecular chaperone FimC"/>
    <property type="match status" value="1"/>
</dbReference>
<keyword evidence="5" id="KW-0574">Periplasm</keyword>
<keyword evidence="3" id="KW-1029">Fimbrium biogenesis</keyword>
<evidence type="ECO:0000256" key="6">
    <source>
        <dbReference type="ARBA" id="ARBA00023186"/>
    </source>
</evidence>
<evidence type="ECO:0000256" key="1">
    <source>
        <dbReference type="ARBA" id="ARBA00004418"/>
    </source>
</evidence>
<evidence type="ECO:0000256" key="4">
    <source>
        <dbReference type="ARBA" id="ARBA00022729"/>
    </source>
</evidence>
<feature type="signal peptide" evidence="8">
    <location>
        <begin position="1"/>
        <end position="22"/>
    </location>
</feature>